<keyword evidence="2" id="KW-0333">Golgi apparatus</keyword>
<sequence>MNKFLGDTERLADELFLIGHDDYNGKPLAAANLLDSALAGAILAELALAGRITITRGDVFVADNRAWQDPVADRTLGEIVRQGDGHNARAWLEFIRPQVHEQVGLRLVSAGALRRHSRRTLTLRMTVRWPGRDPNRVAAPRVRLAAVLERSDQPLDIRDATLAALVRSSGLIRVFGLPEHAVAQRISAARRLLPPALADLLAAVDATVAAATLSIRR</sequence>
<dbReference type="GO" id="GO:0012505">
    <property type="term" value="C:endomembrane system"/>
    <property type="evidence" value="ECO:0007669"/>
    <property type="project" value="UniProtKB-ARBA"/>
</dbReference>
<accession>A0A495JR77</accession>
<comment type="caution">
    <text evidence="5">The sequence shown here is derived from an EMBL/GenBank/DDBJ whole genome shotgun (WGS) entry which is preliminary data.</text>
</comment>
<dbReference type="AlphaFoldDB" id="A0A495JR77"/>
<evidence type="ECO:0000256" key="2">
    <source>
        <dbReference type="ARBA" id="ARBA00023034"/>
    </source>
</evidence>
<dbReference type="GO" id="GO:0005737">
    <property type="term" value="C:cytoplasm"/>
    <property type="evidence" value="ECO:0007669"/>
    <property type="project" value="UniProtKB-ARBA"/>
</dbReference>
<dbReference type="GO" id="GO:0070273">
    <property type="term" value="F:phosphatidylinositol-4-phosphate binding"/>
    <property type="evidence" value="ECO:0007669"/>
    <property type="project" value="InterPro"/>
</dbReference>
<evidence type="ECO:0000256" key="1">
    <source>
        <dbReference type="ARBA" id="ARBA00004255"/>
    </source>
</evidence>
<dbReference type="EMBL" id="RBKT01000001">
    <property type="protein sequence ID" value="RKR91341.1"/>
    <property type="molecule type" value="Genomic_DNA"/>
</dbReference>
<organism evidence="5 6">
    <name type="scientific">Micromonospora pisi</name>
    <dbReference type="NCBI Taxonomy" id="589240"/>
    <lineage>
        <taxon>Bacteria</taxon>
        <taxon>Bacillati</taxon>
        <taxon>Actinomycetota</taxon>
        <taxon>Actinomycetes</taxon>
        <taxon>Micromonosporales</taxon>
        <taxon>Micromonosporaceae</taxon>
        <taxon>Micromonospora</taxon>
    </lineage>
</organism>
<dbReference type="InterPro" id="IPR038261">
    <property type="entry name" value="GPP34-like_sf"/>
</dbReference>
<dbReference type="Pfam" id="PF05719">
    <property type="entry name" value="GPP34"/>
    <property type="match status" value="1"/>
</dbReference>
<dbReference type="Proteomes" id="UP000277671">
    <property type="component" value="Unassembled WGS sequence"/>
</dbReference>
<dbReference type="Gene3D" id="1.10.3630.10">
    <property type="entry name" value="yeast vps74-n-term truncation variant domain like"/>
    <property type="match status" value="1"/>
</dbReference>
<protein>
    <submittedName>
        <fullName evidence="5">Golgi phosphoprotein 3 GPP34</fullName>
    </submittedName>
</protein>
<evidence type="ECO:0000256" key="4">
    <source>
        <dbReference type="ARBA" id="ARBA00023136"/>
    </source>
</evidence>
<proteinExistence type="predicted"/>
<reference evidence="5 6" key="1">
    <citation type="submission" date="2018-10" db="EMBL/GenBank/DDBJ databases">
        <title>Sequencing the genomes of 1000 actinobacteria strains.</title>
        <authorList>
            <person name="Klenk H.-P."/>
        </authorList>
    </citation>
    <scope>NUCLEOTIDE SEQUENCE [LARGE SCALE GENOMIC DNA]</scope>
    <source>
        <strain evidence="5 6">DSM 45175</strain>
    </source>
</reference>
<name>A0A495JR77_9ACTN</name>
<evidence type="ECO:0000313" key="5">
    <source>
        <dbReference type="EMBL" id="RKR91341.1"/>
    </source>
</evidence>
<evidence type="ECO:0000256" key="3">
    <source>
        <dbReference type="ARBA" id="ARBA00023121"/>
    </source>
</evidence>
<dbReference type="OrthoDB" id="3578944at2"/>
<keyword evidence="4" id="KW-0472">Membrane</keyword>
<gene>
    <name evidence="5" type="ORF">BDK92_5735</name>
</gene>
<dbReference type="InterPro" id="IPR008628">
    <property type="entry name" value="GPP34-like"/>
</dbReference>
<keyword evidence="3" id="KW-0446">Lipid-binding</keyword>
<comment type="subcellular location">
    <subcellularLocation>
        <location evidence="1">Golgi apparatus membrane</location>
        <topology evidence="1">Peripheral membrane protein</topology>
        <orientation evidence="1">Cytoplasmic side</orientation>
    </subcellularLocation>
</comment>
<evidence type="ECO:0000313" key="6">
    <source>
        <dbReference type="Proteomes" id="UP000277671"/>
    </source>
</evidence>
<dbReference type="RefSeq" id="WP_121159458.1">
    <property type="nucleotide sequence ID" value="NZ_RBKT01000001.1"/>
</dbReference>
<keyword evidence="6" id="KW-1185">Reference proteome</keyword>